<reference evidence="2" key="1">
    <citation type="submission" date="2023-07" db="EMBL/GenBank/DDBJ databases">
        <title>draft genome sequence of fig (Ficus carica).</title>
        <authorList>
            <person name="Takahashi T."/>
            <person name="Nishimura K."/>
        </authorList>
    </citation>
    <scope>NUCLEOTIDE SEQUENCE</scope>
</reference>
<evidence type="ECO:0000313" key="3">
    <source>
        <dbReference type="Proteomes" id="UP001187192"/>
    </source>
</evidence>
<evidence type="ECO:0000313" key="2">
    <source>
        <dbReference type="EMBL" id="GMN52219.1"/>
    </source>
</evidence>
<dbReference type="SUPFAM" id="SSF55681">
    <property type="entry name" value="Class II aaRS and biotin synthetases"/>
    <property type="match status" value="1"/>
</dbReference>
<dbReference type="AlphaFoldDB" id="A0AA88AGK1"/>
<dbReference type="Proteomes" id="UP001187192">
    <property type="component" value="Unassembled WGS sequence"/>
</dbReference>
<dbReference type="GO" id="GO:0003676">
    <property type="term" value="F:nucleic acid binding"/>
    <property type="evidence" value="ECO:0007669"/>
    <property type="project" value="InterPro"/>
</dbReference>
<dbReference type="InterPro" id="IPR044730">
    <property type="entry name" value="RNase_H-like_dom_plant"/>
</dbReference>
<protein>
    <recommendedName>
        <fullName evidence="1">RNase H type-1 domain-containing protein</fullName>
    </recommendedName>
</protein>
<dbReference type="InterPro" id="IPR002317">
    <property type="entry name" value="Ser-tRNA-ligase_type_1"/>
</dbReference>
<dbReference type="Gene3D" id="3.30.420.10">
    <property type="entry name" value="Ribonuclease H-like superfamily/Ribonuclease H"/>
    <property type="match status" value="1"/>
</dbReference>
<proteinExistence type="predicted"/>
<evidence type="ECO:0000259" key="1">
    <source>
        <dbReference type="Pfam" id="PF13456"/>
    </source>
</evidence>
<dbReference type="InterPro" id="IPR045864">
    <property type="entry name" value="aa-tRNA-synth_II/BPL/LPL"/>
</dbReference>
<dbReference type="GO" id="GO:0005524">
    <property type="term" value="F:ATP binding"/>
    <property type="evidence" value="ECO:0007669"/>
    <property type="project" value="InterPro"/>
</dbReference>
<organism evidence="2 3">
    <name type="scientific">Ficus carica</name>
    <name type="common">Common fig</name>
    <dbReference type="NCBI Taxonomy" id="3494"/>
    <lineage>
        <taxon>Eukaryota</taxon>
        <taxon>Viridiplantae</taxon>
        <taxon>Streptophyta</taxon>
        <taxon>Embryophyta</taxon>
        <taxon>Tracheophyta</taxon>
        <taxon>Spermatophyta</taxon>
        <taxon>Magnoliopsida</taxon>
        <taxon>eudicotyledons</taxon>
        <taxon>Gunneridae</taxon>
        <taxon>Pentapetalae</taxon>
        <taxon>rosids</taxon>
        <taxon>fabids</taxon>
        <taxon>Rosales</taxon>
        <taxon>Moraceae</taxon>
        <taxon>Ficeae</taxon>
        <taxon>Ficus</taxon>
    </lineage>
</organism>
<comment type="caution">
    <text evidence="2">The sequence shown here is derived from an EMBL/GenBank/DDBJ whole genome shotgun (WGS) entry which is preliminary data.</text>
</comment>
<keyword evidence="3" id="KW-1185">Reference proteome</keyword>
<dbReference type="PANTHER" id="PTHR11778">
    <property type="entry name" value="SERYL-TRNA SYNTHETASE"/>
    <property type="match status" value="1"/>
</dbReference>
<dbReference type="Gene3D" id="3.30.930.10">
    <property type="entry name" value="Bira Bifunctional Protein, Domain 2"/>
    <property type="match status" value="1"/>
</dbReference>
<dbReference type="GO" id="GO:0004828">
    <property type="term" value="F:serine-tRNA ligase activity"/>
    <property type="evidence" value="ECO:0007669"/>
    <property type="project" value="InterPro"/>
</dbReference>
<dbReference type="GO" id="GO:0006434">
    <property type="term" value="P:seryl-tRNA aminoacylation"/>
    <property type="evidence" value="ECO:0007669"/>
    <property type="project" value="InterPro"/>
</dbReference>
<dbReference type="InterPro" id="IPR036397">
    <property type="entry name" value="RNaseH_sf"/>
</dbReference>
<feature type="domain" description="RNase H type-1" evidence="1">
    <location>
        <begin position="102"/>
        <end position="176"/>
    </location>
</feature>
<dbReference type="EMBL" id="BTGU01000041">
    <property type="protein sequence ID" value="GMN52219.1"/>
    <property type="molecule type" value="Genomic_DNA"/>
</dbReference>
<gene>
    <name evidence="2" type="ORF">TIFTF001_021378</name>
</gene>
<dbReference type="GO" id="GO:0004523">
    <property type="term" value="F:RNA-DNA hybrid ribonuclease activity"/>
    <property type="evidence" value="ECO:0007669"/>
    <property type="project" value="InterPro"/>
</dbReference>
<dbReference type="Pfam" id="PF13456">
    <property type="entry name" value="RVT_3"/>
    <property type="match status" value="1"/>
</dbReference>
<name>A0AA88AGK1_FICCA</name>
<accession>A0AA88AGK1</accession>
<sequence>MQNQTKKQSRRAEASDCTNDLKKVYRRWRWMYTDSGGVRMVAVLRTVTVLNIPNQVVSIVYGALNDAAAKKYDLEAWFPASQAYRELESVFKLYQLSGHKALAAKFAVKIASSLNCDNPVFEGDAKVVIDSLTSSSCASWEVDFVRHSVKVAVQDFHSFSFVWIRRTGNVAAHLLCV</sequence>
<dbReference type="PRINTS" id="PR00981">
    <property type="entry name" value="TRNASYNTHSER"/>
</dbReference>
<dbReference type="InterPro" id="IPR002156">
    <property type="entry name" value="RNaseH_domain"/>
</dbReference>
<dbReference type="CDD" id="cd06222">
    <property type="entry name" value="RNase_H_like"/>
    <property type="match status" value="1"/>
</dbReference>